<dbReference type="InterPro" id="IPR009057">
    <property type="entry name" value="Homeodomain-like_sf"/>
</dbReference>
<dbReference type="Pfam" id="PF00440">
    <property type="entry name" value="TetR_N"/>
    <property type="match status" value="1"/>
</dbReference>
<protein>
    <submittedName>
        <fullName evidence="4">TetR family transcriptional regulator</fullName>
    </submittedName>
</protein>
<evidence type="ECO:0000256" key="1">
    <source>
        <dbReference type="ARBA" id="ARBA00023125"/>
    </source>
</evidence>
<name>A0ABN6S8H5_9BIFI</name>
<sequence>MGDFVRARRAEQKQERMDEVKTAADRLFMSQPYSQISLTSIARELSWTRANLYKYVGSKEDIFLDLCGDKMDSFFEALLAALPAGATYSADTYAQVWSEILYAHRDFLHYSDILHTVIETNVSIQRLAAFKLRYYDWAGQVNERLASNLGTSQEAAYDLFLAVHYHAVGIASLCRFNPLVEEALRSDGLTPPQTDFRTNVREFIRIALPGYAAADPAQD</sequence>
<dbReference type="Pfam" id="PF17929">
    <property type="entry name" value="TetR_C_34"/>
    <property type="match status" value="1"/>
</dbReference>
<feature type="DNA-binding region" description="H-T-H motif" evidence="2">
    <location>
        <begin position="37"/>
        <end position="56"/>
    </location>
</feature>
<dbReference type="Proteomes" id="UP001321766">
    <property type="component" value="Chromosome"/>
</dbReference>
<evidence type="ECO:0000259" key="3">
    <source>
        <dbReference type="PROSITE" id="PS50977"/>
    </source>
</evidence>
<evidence type="ECO:0000313" key="5">
    <source>
        <dbReference type="Proteomes" id="UP001321766"/>
    </source>
</evidence>
<reference evidence="4 5" key="1">
    <citation type="journal article" date="2023" name="Microbiol. Spectr.">
        <title>Symbiosis of Carpenter Bees with Uncharacterized Lactic Acid Bacteria Showing NAD Auxotrophy.</title>
        <authorList>
            <person name="Kawasaki S."/>
            <person name="Ozawa K."/>
            <person name="Mori T."/>
            <person name="Yamamoto A."/>
            <person name="Ito M."/>
            <person name="Ohkuma M."/>
            <person name="Sakamoto M."/>
            <person name="Matsutani M."/>
        </authorList>
    </citation>
    <scope>NUCLEOTIDE SEQUENCE [LARGE SCALE GENOMIC DNA]</scope>
    <source>
        <strain evidence="4 5">Kim37-2</strain>
    </source>
</reference>
<evidence type="ECO:0000256" key="2">
    <source>
        <dbReference type="PROSITE-ProRule" id="PRU00335"/>
    </source>
</evidence>
<evidence type="ECO:0000313" key="4">
    <source>
        <dbReference type="EMBL" id="BDR52511.1"/>
    </source>
</evidence>
<dbReference type="PROSITE" id="PS50977">
    <property type="entry name" value="HTH_TETR_2"/>
    <property type="match status" value="1"/>
</dbReference>
<proteinExistence type="predicted"/>
<organism evidence="4 5">
    <name type="scientific">Bombiscardovia nodaiensis</name>
    <dbReference type="NCBI Taxonomy" id="2932181"/>
    <lineage>
        <taxon>Bacteria</taxon>
        <taxon>Bacillati</taxon>
        <taxon>Actinomycetota</taxon>
        <taxon>Actinomycetes</taxon>
        <taxon>Bifidobacteriales</taxon>
        <taxon>Bifidobacteriaceae</taxon>
        <taxon>Bombiscardovia</taxon>
    </lineage>
</organism>
<feature type="domain" description="HTH tetR-type" evidence="3">
    <location>
        <begin position="14"/>
        <end position="74"/>
    </location>
</feature>
<dbReference type="SUPFAM" id="SSF46689">
    <property type="entry name" value="Homeodomain-like"/>
    <property type="match status" value="1"/>
</dbReference>
<keyword evidence="5" id="KW-1185">Reference proteome</keyword>
<keyword evidence="1 2" id="KW-0238">DNA-binding</keyword>
<gene>
    <name evidence="4" type="ORF">KIM372_04180</name>
</gene>
<dbReference type="InterPro" id="IPR041483">
    <property type="entry name" value="TetR_C_34"/>
</dbReference>
<dbReference type="InterPro" id="IPR001647">
    <property type="entry name" value="HTH_TetR"/>
</dbReference>
<dbReference type="Gene3D" id="1.10.357.10">
    <property type="entry name" value="Tetracycline Repressor, domain 2"/>
    <property type="match status" value="1"/>
</dbReference>
<accession>A0ABN6S8H5</accession>
<dbReference type="EMBL" id="AP026798">
    <property type="protein sequence ID" value="BDR52511.1"/>
    <property type="molecule type" value="Genomic_DNA"/>
</dbReference>